<dbReference type="Proteomes" id="UP000547528">
    <property type="component" value="Unassembled WGS sequence"/>
</dbReference>
<reference evidence="3 4" key="1">
    <citation type="submission" date="2020-08" db="EMBL/GenBank/DDBJ databases">
        <title>Sequencing the genomes of 1000 actinobacteria strains.</title>
        <authorList>
            <person name="Klenk H.-P."/>
        </authorList>
    </citation>
    <scope>NUCLEOTIDE SEQUENCE [LARGE SCALE GENOMIC DNA]</scope>
    <source>
        <strain evidence="3 4">DSM 28238</strain>
    </source>
</reference>
<dbReference type="NCBIfam" id="TIGR02312">
    <property type="entry name" value="HpaH"/>
    <property type="match status" value="1"/>
</dbReference>
<feature type="domain" description="Fumarylacetoacetase-like C-terminal" evidence="2">
    <location>
        <begin position="93"/>
        <end position="265"/>
    </location>
</feature>
<gene>
    <name evidence="3" type="ORF">FHX47_001497</name>
</gene>
<dbReference type="Gene3D" id="3.90.850.10">
    <property type="entry name" value="Fumarylacetoacetase-like, C-terminal domain"/>
    <property type="match status" value="1"/>
</dbReference>
<dbReference type="PANTHER" id="PTHR30143:SF0">
    <property type="entry name" value="2-KETO-4-PENTENOATE HYDRATASE"/>
    <property type="match status" value="1"/>
</dbReference>
<protein>
    <submittedName>
        <fullName evidence="3">2-oxo-hept-3-ene-1,7-dioate hydratase</fullName>
        <ecNumber evidence="3">4.2.1.-</ecNumber>
    </submittedName>
</protein>
<organism evidence="3 4">
    <name type="scientific">Garicola koreensis</name>
    <dbReference type="NCBI Taxonomy" id="1262554"/>
    <lineage>
        <taxon>Bacteria</taxon>
        <taxon>Bacillati</taxon>
        <taxon>Actinomycetota</taxon>
        <taxon>Actinomycetes</taxon>
        <taxon>Micrococcales</taxon>
        <taxon>Micrococcaceae</taxon>
        <taxon>Garicola</taxon>
    </lineage>
</organism>
<dbReference type="EMBL" id="JACIBT010000004">
    <property type="protein sequence ID" value="MBB3667875.1"/>
    <property type="molecule type" value="Genomic_DNA"/>
</dbReference>
<accession>A0A7W5TQI3</accession>
<evidence type="ECO:0000256" key="1">
    <source>
        <dbReference type="ARBA" id="ARBA00023239"/>
    </source>
</evidence>
<dbReference type="Pfam" id="PF01557">
    <property type="entry name" value="FAA_hydrolase"/>
    <property type="match status" value="1"/>
</dbReference>
<evidence type="ECO:0000313" key="3">
    <source>
        <dbReference type="EMBL" id="MBB3667875.1"/>
    </source>
</evidence>
<comment type="caution">
    <text evidence="3">The sequence shown here is derived from an EMBL/GenBank/DDBJ whole genome shotgun (WGS) entry which is preliminary data.</text>
</comment>
<dbReference type="GO" id="GO:0005737">
    <property type="term" value="C:cytoplasm"/>
    <property type="evidence" value="ECO:0007669"/>
    <property type="project" value="TreeGrafter"/>
</dbReference>
<dbReference type="EC" id="4.2.1.-" evidence="3"/>
<dbReference type="InterPro" id="IPR012690">
    <property type="entry name" value="HpcG"/>
</dbReference>
<dbReference type="AlphaFoldDB" id="A0A7W5TQI3"/>
<evidence type="ECO:0000313" key="4">
    <source>
        <dbReference type="Proteomes" id="UP000547528"/>
    </source>
</evidence>
<keyword evidence="1 3" id="KW-0456">Lyase</keyword>
<dbReference type="InterPro" id="IPR036663">
    <property type="entry name" value="Fumarylacetoacetase_C_sf"/>
</dbReference>
<dbReference type="GO" id="GO:0018817">
    <property type="term" value="F:2-oxo-hept-3-ene-1,7-dioate hydratase activity"/>
    <property type="evidence" value="ECO:0007669"/>
    <property type="project" value="InterPro"/>
</dbReference>
<dbReference type="SUPFAM" id="SSF56529">
    <property type="entry name" value="FAH"/>
    <property type="match status" value="1"/>
</dbReference>
<name>A0A7W5TQI3_9MICC</name>
<dbReference type="GO" id="GO:0008684">
    <property type="term" value="F:2-oxopent-4-enoate hydratase activity"/>
    <property type="evidence" value="ECO:0007669"/>
    <property type="project" value="TreeGrafter"/>
</dbReference>
<evidence type="ECO:0000259" key="2">
    <source>
        <dbReference type="Pfam" id="PF01557"/>
    </source>
</evidence>
<proteinExistence type="predicted"/>
<dbReference type="InterPro" id="IPR050772">
    <property type="entry name" value="Hydratase-Decarb/MhpD_sf"/>
</dbReference>
<dbReference type="InterPro" id="IPR011234">
    <property type="entry name" value="Fumarylacetoacetase-like_C"/>
</dbReference>
<keyword evidence="4" id="KW-1185">Reference proteome</keyword>
<dbReference type="PANTHER" id="PTHR30143">
    <property type="entry name" value="ACID HYDRATASE"/>
    <property type="match status" value="1"/>
</dbReference>
<dbReference type="RefSeq" id="WP_183358290.1">
    <property type="nucleotide sequence ID" value="NZ_BAABKR010000016.1"/>
</dbReference>
<sequence length="267" mass="28974">MPAENTRLSQETITTIADELAAAEEQRSMIGLLTSRYPEMTIEDSYAVQNEWRRRGAAAGRRPVGRKIGLTSKVMQAATGITEPDYGAIFADMVYENGSVIQHSRFSNVRIEVELAFVLGKDLTGPNVTIFDVLDATDYVVPALEILSSRIEMTGRTIVDTISDNAAMGAMVTGGNPVKPHDVDLRWVSALLYRNETIEESGVAAAVLNHPASGVVWLANKLSQHGDSLTAGEIILAGSFTRPMWVEAGDTVFCDYGPMGTVTCRFD</sequence>